<dbReference type="HOGENOM" id="CLU_057068_2_1_4"/>
<protein>
    <submittedName>
        <fullName evidence="2">Flp pilus assembly protein CpaB</fullName>
    </submittedName>
</protein>
<dbReference type="RefSeq" id="WP_005672520.1">
    <property type="nucleotide sequence ID" value="NZ_CP146288.1"/>
</dbReference>
<dbReference type="Pfam" id="PF08666">
    <property type="entry name" value="SAF"/>
    <property type="match status" value="1"/>
</dbReference>
<evidence type="ECO:0000313" key="3">
    <source>
        <dbReference type="Proteomes" id="UP000011021"/>
    </source>
</evidence>
<gene>
    <name evidence="2" type="primary">cpaB</name>
    <name evidence="2" type="ORF">HMPREF0551_0509</name>
</gene>
<dbReference type="STRING" id="887898.HMPREF0551_0509"/>
<evidence type="ECO:0000259" key="1">
    <source>
        <dbReference type="SMART" id="SM00858"/>
    </source>
</evidence>
<dbReference type="InterPro" id="IPR013974">
    <property type="entry name" value="SAF"/>
</dbReference>
<accession>E7RUZ7</accession>
<sequence>MNPIVIRILERHRNLLLMSAAMLCGGVAIYAGSRYVNEQVQAERERLAPVAQQMVDVVVANATLDKGEIVSGETMAIRSVPAEYVSSSVVTPEQFDALVGQRLLLPMRPGEMLSTAAVSSAEQLVFSSRVKPGIRALTISVDEINSISGMLQPGDRIDLLLTARPPSASGHGEAEHDATVPLLQNLLVMATGRQVRPGANDNGDDRSFSSVTVEVTPSQAQRLIVAQRAGRLTAVLRNPDDGMPMDAAAVDLRSLFPQPARPAVAPRKVVARQDRRPQMIVGGMGQPMIGRMPAYSLQPGAAKPVTPTMAVQAQAQTLTQAQMQAQVQAEESGNSLTNR</sequence>
<reference evidence="2 3" key="1">
    <citation type="submission" date="2010-12" db="EMBL/GenBank/DDBJ databases">
        <authorList>
            <person name="Muzny D."/>
            <person name="Qin X."/>
            <person name="Deng J."/>
            <person name="Jiang H."/>
            <person name="Liu Y."/>
            <person name="Qu J."/>
            <person name="Song X.-Z."/>
            <person name="Zhang L."/>
            <person name="Thornton R."/>
            <person name="Coyle M."/>
            <person name="Francisco L."/>
            <person name="Jackson L."/>
            <person name="Javaid M."/>
            <person name="Korchina V."/>
            <person name="Kovar C."/>
            <person name="Mata R."/>
            <person name="Mathew T."/>
            <person name="Ngo R."/>
            <person name="Nguyen L."/>
            <person name="Nguyen N."/>
            <person name="Okwuonu G."/>
            <person name="Ongeri F."/>
            <person name="Pham C."/>
            <person name="Simmons D."/>
            <person name="Wilczek-Boney K."/>
            <person name="Hale W."/>
            <person name="Jakkamsetti A."/>
            <person name="Pham P."/>
            <person name="Ruth R."/>
            <person name="San Lucas F."/>
            <person name="Warren J."/>
            <person name="Zhang J."/>
            <person name="Zhao Z."/>
            <person name="Zhou C."/>
            <person name="Zhu D."/>
            <person name="Lee S."/>
            <person name="Bess C."/>
            <person name="Blankenburg K."/>
            <person name="Forbes L."/>
            <person name="Fu Q."/>
            <person name="Gubbala S."/>
            <person name="Hirani K."/>
            <person name="Jayaseelan J.C."/>
            <person name="Lara F."/>
            <person name="Munidasa M."/>
            <person name="Palculict T."/>
            <person name="Patil S."/>
            <person name="Pu L.-L."/>
            <person name="Saada N."/>
            <person name="Tang L."/>
            <person name="Weissenberger G."/>
            <person name="Zhu Y."/>
            <person name="Hemphill L."/>
            <person name="Shang Y."/>
            <person name="Youmans B."/>
            <person name="Ayvaz T."/>
            <person name="Ross M."/>
            <person name="Santibanez J."/>
            <person name="Aqrawi P."/>
            <person name="Gross S."/>
            <person name="Joshi V."/>
            <person name="Fowler G."/>
            <person name="Nazareth L."/>
            <person name="Reid J."/>
            <person name="Worley K."/>
            <person name="Petrosino J."/>
            <person name="Highlander S."/>
            <person name="Gibbs R."/>
        </authorList>
    </citation>
    <scope>NUCLEOTIDE SEQUENCE [LARGE SCALE GENOMIC DNA]</scope>
    <source>
        <strain evidence="2 3">ATCC 51599</strain>
    </source>
</reference>
<feature type="domain" description="SAF" evidence="1">
    <location>
        <begin position="55"/>
        <end position="119"/>
    </location>
</feature>
<dbReference type="EMBL" id="AEQP01000002">
    <property type="protein sequence ID" value="EFV95601.1"/>
    <property type="molecule type" value="Genomic_DNA"/>
</dbReference>
<dbReference type="Pfam" id="PF16976">
    <property type="entry name" value="RcpC"/>
    <property type="match status" value="1"/>
</dbReference>
<evidence type="ECO:0000313" key="2">
    <source>
        <dbReference type="EMBL" id="EFV95601.1"/>
    </source>
</evidence>
<organism evidence="2 3">
    <name type="scientific">Lautropia mirabilis ATCC 51599</name>
    <dbReference type="NCBI Taxonomy" id="887898"/>
    <lineage>
        <taxon>Bacteria</taxon>
        <taxon>Pseudomonadati</taxon>
        <taxon>Pseudomonadota</taxon>
        <taxon>Betaproteobacteria</taxon>
        <taxon>Burkholderiales</taxon>
        <taxon>Burkholderiaceae</taxon>
        <taxon>Lautropia</taxon>
    </lineage>
</organism>
<comment type="caution">
    <text evidence="2">The sequence shown here is derived from an EMBL/GenBank/DDBJ whole genome shotgun (WGS) entry which is preliminary data.</text>
</comment>
<dbReference type="Proteomes" id="UP000011021">
    <property type="component" value="Unassembled WGS sequence"/>
</dbReference>
<proteinExistence type="predicted"/>
<name>E7RUZ7_9BURK</name>
<dbReference type="CDD" id="cd11614">
    <property type="entry name" value="SAF_CpaB_FlgA_like"/>
    <property type="match status" value="1"/>
</dbReference>
<dbReference type="eggNOG" id="COG3745">
    <property type="taxonomic scope" value="Bacteria"/>
</dbReference>
<dbReference type="AlphaFoldDB" id="E7RUZ7"/>
<dbReference type="InterPro" id="IPR017592">
    <property type="entry name" value="Pilus_assmbl_Flp-typ_CpaB"/>
</dbReference>
<dbReference type="NCBIfam" id="TIGR03177">
    <property type="entry name" value="pilus_cpaB"/>
    <property type="match status" value="1"/>
</dbReference>
<keyword evidence="3" id="KW-1185">Reference proteome</keyword>
<dbReference type="SMART" id="SM00858">
    <property type="entry name" value="SAF"/>
    <property type="match status" value="1"/>
</dbReference>
<dbReference type="InterPro" id="IPR031571">
    <property type="entry name" value="RcpC_dom"/>
</dbReference>